<proteinExistence type="inferred from homology"/>
<gene>
    <name evidence="18" type="ORF">EUX55_06265</name>
</gene>
<evidence type="ECO:0000256" key="5">
    <source>
        <dbReference type="ARBA" id="ARBA00022692"/>
    </source>
</evidence>
<keyword evidence="5 12" id="KW-0812">Transmembrane</keyword>
<dbReference type="InterPro" id="IPR012910">
    <property type="entry name" value="Plug_dom"/>
</dbReference>
<dbReference type="InterPro" id="IPR037066">
    <property type="entry name" value="Plug_dom_sf"/>
</dbReference>
<accession>A0A502JMF3</accession>
<dbReference type="CDD" id="cd01347">
    <property type="entry name" value="ligand_gated_channel"/>
    <property type="match status" value="1"/>
</dbReference>
<name>A0A502JMF3_HAEHA</name>
<dbReference type="GO" id="GO:0015344">
    <property type="term" value="F:siderophore uptake transmembrane transporter activity"/>
    <property type="evidence" value="ECO:0007669"/>
    <property type="project" value="TreeGrafter"/>
</dbReference>
<dbReference type="InterPro" id="IPR036942">
    <property type="entry name" value="Beta-barrel_TonB_sf"/>
</dbReference>
<evidence type="ECO:0000256" key="12">
    <source>
        <dbReference type="PROSITE-ProRule" id="PRU01360"/>
    </source>
</evidence>
<dbReference type="InterPro" id="IPR000531">
    <property type="entry name" value="Beta-barrel_TonB"/>
</dbReference>
<keyword evidence="4 12" id="KW-1134">Transmembrane beta strand</keyword>
<evidence type="ECO:0000313" key="19">
    <source>
        <dbReference type="Proteomes" id="UP000317926"/>
    </source>
</evidence>
<evidence type="ECO:0000256" key="10">
    <source>
        <dbReference type="ARBA" id="ARBA00023170"/>
    </source>
</evidence>
<keyword evidence="11 12" id="KW-0998">Cell outer membrane</keyword>
<feature type="signal peptide" evidence="15">
    <location>
        <begin position="1"/>
        <end position="26"/>
    </location>
</feature>
<dbReference type="PROSITE" id="PS01156">
    <property type="entry name" value="TONB_DEPENDENT_REC_2"/>
    <property type="match status" value="1"/>
</dbReference>
<dbReference type="Gene3D" id="2.170.130.10">
    <property type="entry name" value="TonB-dependent receptor, plug domain"/>
    <property type="match status" value="1"/>
</dbReference>
<keyword evidence="10 18" id="KW-0675">Receptor</keyword>
<keyword evidence="3 12" id="KW-0813">Transport</keyword>
<evidence type="ECO:0000256" key="4">
    <source>
        <dbReference type="ARBA" id="ARBA00022452"/>
    </source>
</evidence>
<feature type="chain" id="PRO_5021286496" evidence="15">
    <location>
        <begin position="27"/>
        <end position="782"/>
    </location>
</feature>
<keyword evidence="6 15" id="KW-0732">Signal</keyword>
<evidence type="ECO:0000256" key="3">
    <source>
        <dbReference type="ARBA" id="ARBA00022448"/>
    </source>
</evidence>
<evidence type="ECO:0000256" key="8">
    <source>
        <dbReference type="ARBA" id="ARBA00023077"/>
    </source>
</evidence>
<feature type="domain" description="TonB-dependent receptor plug" evidence="17">
    <location>
        <begin position="57"/>
        <end position="156"/>
    </location>
</feature>
<evidence type="ECO:0000256" key="1">
    <source>
        <dbReference type="ARBA" id="ARBA00004571"/>
    </source>
</evidence>
<dbReference type="EMBL" id="SDPK01000028">
    <property type="protein sequence ID" value="TPG98580.1"/>
    <property type="molecule type" value="Genomic_DNA"/>
</dbReference>
<evidence type="ECO:0000313" key="18">
    <source>
        <dbReference type="EMBL" id="TPG98580.1"/>
    </source>
</evidence>
<dbReference type="GO" id="GO:0044718">
    <property type="term" value="P:siderophore transmembrane transport"/>
    <property type="evidence" value="ECO:0007669"/>
    <property type="project" value="TreeGrafter"/>
</dbReference>
<evidence type="ECO:0000256" key="13">
    <source>
        <dbReference type="PROSITE-ProRule" id="PRU10144"/>
    </source>
</evidence>
<dbReference type="PROSITE" id="PS52016">
    <property type="entry name" value="TONB_DEPENDENT_REC_3"/>
    <property type="match status" value="1"/>
</dbReference>
<sequence>MKKYKLTPYTLLLIATGISVTSYALAEEQLSEIKVTDEMSSTTHTQTQPAVIHKNVRAIREEMIRDTRDLVRYTTDVGISDNGRHLKGFAMRGVEGNRVGISVDGVSIPDFEENSLYARYGNFNSSRLTIDPELVRGIDVVRGSSSFNSGSGYLGGGVNYHTLEAIDLVKPENKFGGLLKSGYSSKNREWIYTSGLGYKDGKWEAALLYSQRRGHEMKGNGKGGLDTFGGARGIPDPSQHTNHSYLAKISYLLNDTHKFSASFNGQRESKYTNELSYNLTPSSWRNTDDLGIRNTLNLAYEYFPQKGMLSYLRADYDWQKTDVGAVNYKGSNREDLDEMYDRRMKTDFNRLSLRLDSQDINTGSVLHKLSFRTSVSRHDFKNINVDSINIAINGRQGKGPDVFNYAIQRPIRTNHLFLSMLDNIVWNDTFGSNVGIRYDYYNLKPQSLNANCPNCKGSVNNSNFHGVSGFAGINANLSNVWKLGYSLSSGFRVPNASEIYFTFTHPEGNWLANPDLKAEKSLTHNLYLHGEGDVGQLGINLYHTKYKNFLFDETILKEVDRRETYYTQSVNKDKARISGIEINGHLNLHQLASFVPNGFKLMGGLGYSKGKVSGNTSLLSIQPLKAILGLDYEDPNGKWGIFSRITYLAGKKGKDAKTLNEVGRYCKKESPNPEYDPDYPISWDNQPSYCDRYGTLLGAVDFPYLNKAATIFDLYGYLNVTKDITLRAGVYNVFNRRYHTWDSLRGIPLVGATTNTVDSQGKGLQRFYAPGRNFAASVEIRF</sequence>
<evidence type="ECO:0000259" key="16">
    <source>
        <dbReference type="Pfam" id="PF00593"/>
    </source>
</evidence>
<evidence type="ECO:0000256" key="14">
    <source>
        <dbReference type="RuleBase" id="RU003357"/>
    </source>
</evidence>
<keyword evidence="8 14" id="KW-0798">TonB box</keyword>
<reference evidence="18 19" key="1">
    <citation type="submission" date="2019-01" db="EMBL/GenBank/DDBJ databases">
        <title>Comparative genomic analysis identifies haemin-independent Haemophilus haemolyticus: a formal re-classification of Haemophilus intermedius.</title>
        <authorList>
            <person name="Harris T.M."/>
            <person name="Price E.P."/>
            <person name="Sarovich D.S."/>
            <person name="Norskov-Lauritsen N."/>
            <person name="Beissbarth J."/>
            <person name="Chang A.B."/>
            <person name="Smith-Vaughan H.C."/>
        </authorList>
    </citation>
    <scope>NUCLEOTIDE SEQUENCE [LARGE SCALE GENOMIC DNA]</scope>
    <source>
        <strain evidence="18 19">PN24</strain>
    </source>
</reference>
<comment type="caution">
    <text evidence="18">The sequence shown here is derived from an EMBL/GenBank/DDBJ whole genome shotgun (WGS) entry which is preliminary data.</text>
</comment>
<evidence type="ECO:0000259" key="17">
    <source>
        <dbReference type="Pfam" id="PF07715"/>
    </source>
</evidence>
<organism evidence="18 19">
    <name type="scientific">Haemophilus haemolyticus</name>
    <dbReference type="NCBI Taxonomy" id="726"/>
    <lineage>
        <taxon>Bacteria</taxon>
        <taxon>Pseudomonadati</taxon>
        <taxon>Pseudomonadota</taxon>
        <taxon>Gammaproteobacteria</taxon>
        <taxon>Pasteurellales</taxon>
        <taxon>Pasteurellaceae</taxon>
        <taxon>Haemophilus</taxon>
    </lineage>
</organism>
<evidence type="ECO:0000256" key="6">
    <source>
        <dbReference type="ARBA" id="ARBA00022729"/>
    </source>
</evidence>
<dbReference type="AlphaFoldDB" id="A0A502JMF3"/>
<dbReference type="PANTHER" id="PTHR30069">
    <property type="entry name" value="TONB-DEPENDENT OUTER MEMBRANE RECEPTOR"/>
    <property type="match status" value="1"/>
</dbReference>
<dbReference type="InterPro" id="IPR010949">
    <property type="entry name" value="TonB_Hb/transfer/lactofer_rcpt"/>
</dbReference>
<feature type="domain" description="TonB-dependent receptor-like beta-barrel" evidence="16">
    <location>
        <begin position="261"/>
        <end position="733"/>
    </location>
</feature>
<dbReference type="InterPro" id="IPR010917">
    <property type="entry name" value="TonB_rcpt_CS"/>
</dbReference>
<evidence type="ECO:0000256" key="15">
    <source>
        <dbReference type="SAM" id="SignalP"/>
    </source>
</evidence>
<dbReference type="Proteomes" id="UP000317926">
    <property type="component" value="Unassembled WGS sequence"/>
</dbReference>
<evidence type="ECO:0000256" key="7">
    <source>
        <dbReference type="ARBA" id="ARBA00022737"/>
    </source>
</evidence>
<evidence type="ECO:0000256" key="9">
    <source>
        <dbReference type="ARBA" id="ARBA00023136"/>
    </source>
</evidence>
<evidence type="ECO:0000256" key="11">
    <source>
        <dbReference type="ARBA" id="ARBA00023237"/>
    </source>
</evidence>
<dbReference type="Pfam" id="PF00593">
    <property type="entry name" value="TonB_dep_Rec_b-barrel"/>
    <property type="match status" value="1"/>
</dbReference>
<evidence type="ECO:0000256" key="2">
    <source>
        <dbReference type="ARBA" id="ARBA00008143"/>
    </source>
</evidence>
<feature type="short sequence motif" description="TonB C-terminal box" evidence="13">
    <location>
        <begin position="765"/>
        <end position="782"/>
    </location>
</feature>
<dbReference type="GO" id="GO:0009279">
    <property type="term" value="C:cell outer membrane"/>
    <property type="evidence" value="ECO:0007669"/>
    <property type="project" value="UniProtKB-SubCell"/>
</dbReference>
<keyword evidence="7" id="KW-0677">Repeat</keyword>
<dbReference type="Pfam" id="PF07715">
    <property type="entry name" value="Plug"/>
    <property type="match status" value="1"/>
</dbReference>
<dbReference type="NCBIfam" id="TIGR01786">
    <property type="entry name" value="TonB-hemlactrns"/>
    <property type="match status" value="1"/>
</dbReference>
<keyword evidence="9 12" id="KW-0472">Membrane</keyword>
<dbReference type="PANTHER" id="PTHR30069:SF29">
    <property type="entry name" value="HEMOGLOBIN AND HEMOGLOBIN-HAPTOGLOBIN-BINDING PROTEIN 1-RELATED"/>
    <property type="match status" value="1"/>
</dbReference>
<protein>
    <submittedName>
        <fullName evidence="18">TonB-dependent hemoglobin/transferrin/lactoferrin family receptor</fullName>
    </submittedName>
</protein>
<comment type="similarity">
    <text evidence="2">Belongs to the TonB-dependent receptor family. Hemoglobin/haptoglobin binding protein subfamily.</text>
</comment>
<dbReference type="SUPFAM" id="SSF56935">
    <property type="entry name" value="Porins"/>
    <property type="match status" value="1"/>
</dbReference>
<dbReference type="RefSeq" id="WP_140519962.1">
    <property type="nucleotide sequence ID" value="NZ_JACBKC010000028.1"/>
</dbReference>
<comment type="subcellular location">
    <subcellularLocation>
        <location evidence="1 12">Cell outer membrane</location>
        <topology evidence="1 12">Multi-pass membrane protein</topology>
    </subcellularLocation>
</comment>
<dbReference type="InterPro" id="IPR039426">
    <property type="entry name" value="TonB-dep_rcpt-like"/>
</dbReference>
<dbReference type="Gene3D" id="2.40.170.20">
    <property type="entry name" value="TonB-dependent receptor, beta-barrel domain"/>
    <property type="match status" value="1"/>
</dbReference>